<feature type="compositionally biased region" description="Polar residues" evidence="2">
    <location>
        <begin position="227"/>
        <end position="238"/>
    </location>
</feature>
<feature type="coiled-coil region" evidence="1">
    <location>
        <begin position="132"/>
        <end position="163"/>
    </location>
</feature>
<reference evidence="3" key="1">
    <citation type="submission" date="2021-02" db="EMBL/GenBank/DDBJ databases">
        <authorList>
            <person name="Nowell W R."/>
        </authorList>
    </citation>
    <scope>NUCLEOTIDE SEQUENCE</scope>
</reference>
<dbReference type="AlphaFoldDB" id="A0A813RY10"/>
<feature type="compositionally biased region" description="Basic and acidic residues" evidence="2">
    <location>
        <begin position="212"/>
        <end position="222"/>
    </location>
</feature>
<organism evidence="3 4">
    <name type="scientific">Adineta steineri</name>
    <dbReference type="NCBI Taxonomy" id="433720"/>
    <lineage>
        <taxon>Eukaryota</taxon>
        <taxon>Metazoa</taxon>
        <taxon>Spiralia</taxon>
        <taxon>Gnathifera</taxon>
        <taxon>Rotifera</taxon>
        <taxon>Eurotatoria</taxon>
        <taxon>Bdelloidea</taxon>
        <taxon>Adinetida</taxon>
        <taxon>Adinetidae</taxon>
        <taxon>Adineta</taxon>
    </lineage>
</organism>
<protein>
    <recommendedName>
        <fullName evidence="5">BZIP domain-containing protein</fullName>
    </recommendedName>
</protein>
<proteinExistence type="predicted"/>
<evidence type="ECO:0000256" key="2">
    <source>
        <dbReference type="SAM" id="MobiDB-lite"/>
    </source>
</evidence>
<feature type="region of interest" description="Disordered" evidence="2">
    <location>
        <begin position="190"/>
        <end position="238"/>
    </location>
</feature>
<sequence>MDTAGSLSSPLMKSINRMQNINLINNEDLTLSNDDYSNDMLAVSYEIIQDDEVKPDISDITVQHENKVKQVTQPAQYKEKQYTVVSYGPIKVRVSTRPTPTLQSGRRSKFAELDAEASAKREFKREKNRQVARKLKEKYLNIESELLEKLNELESGEKELIEKVNNLTSYKEFLTNRCQQQIKAQEEIIEKASSNSSQEKDQSQQTQKHIFIQREFKSEPIEPRSPSPNWQLHFSISS</sequence>
<evidence type="ECO:0000313" key="4">
    <source>
        <dbReference type="Proteomes" id="UP000663891"/>
    </source>
</evidence>
<feature type="compositionally biased region" description="Polar residues" evidence="2">
    <location>
        <begin position="193"/>
        <end position="208"/>
    </location>
</feature>
<accession>A0A813RY10</accession>
<comment type="caution">
    <text evidence="3">The sequence shown here is derived from an EMBL/GenBank/DDBJ whole genome shotgun (WGS) entry which is preliminary data.</text>
</comment>
<name>A0A813RY10_9BILA</name>
<evidence type="ECO:0008006" key="5">
    <source>
        <dbReference type="Google" id="ProtNLM"/>
    </source>
</evidence>
<dbReference type="OrthoDB" id="10043156at2759"/>
<evidence type="ECO:0000256" key="1">
    <source>
        <dbReference type="SAM" id="Coils"/>
    </source>
</evidence>
<keyword evidence="1" id="KW-0175">Coiled coil</keyword>
<evidence type="ECO:0000313" key="3">
    <source>
        <dbReference type="EMBL" id="CAF0787658.1"/>
    </source>
</evidence>
<gene>
    <name evidence="3" type="ORF">VCS650_LOCUS3306</name>
</gene>
<dbReference type="Proteomes" id="UP000663891">
    <property type="component" value="Unassembled WGS sequence"/>
</dbReference>
<dbReference type="EMBL" id="CAJNON010000017">
    <property type="protein sequence ID" value="CAF0787658.1"/>
    <property type="molecule type" value="Genomic_DNA"/>
</dbReference>